<evidence type="ECO:0000256" key="5">
    <source>
        <dbReference type="PROSITE-ProRule" id="PRU01240"/>
    </source>
</evidence>
<name>A0A3S9T088_9FIRM</name>
<gene>
    <name evidence="8" type="ORF">BBF96_11540</name>
</gene>
<feature type="active site" description="Charge relay system" evidence="5">
    <location>
        <position position="260"/>
    </location>
</feature>
<dbReference type="SUPFAM" id="SSF49464">
    <property type="entry name" value="Carboxypeptidase regulatory domain-like"/>
    <property type="match status" value="1"/>
</dbReference>
<dbReference type="InterPro" id="IPR015500">
    <property type="entry name" value="Peptidase_S8_subtilisin-rel"/>
</dbReference>
<dbReference type="InterPro" id="IPR054399">
    <property type="entry name" value="Fervidolysin-like_N_prodom"/>
</dbReference>
<keyword evidence="2 5" id="KW-0645">Protease</keyword>
<keyword evidence="4 5" id="KW-0720">Serine protease</keyword>
<dbReference type="PRINTS" id="PR00723">
    <property type="entry name" value="SUBTILISIN"/>
</dbReference>
<dbReference type="EMBL" id="CP016379">
    <property type="protein sequence ID" value="AZR73968.1"/>
    <property type="molecule type" value="Genomic_DNA"/>
</dbReference>
<evidence type="ECO:0000256" key="2">
    <source>
        <dbReference type="ARBA" id="ARBA00022670"/>
    </source>
</evidence>
<comment type="similarity">
    <text evidence="1 5">Belongs to the peptidase S8 family.</text>
</comment>
<evidence type="ECO:0000259" key="6">
    <source>
        <dbReference type="Pfam" id="PF00082"/>
    </source>
</evidence>
<dbReference type="Gene3D" id="3.40.50.200">
    <property type="entry name" value="Peptidase S8/S53 domain"/>
    <property type="match status" value="1"/>
</dbReference>
<dbReference type="RefSeq" id="WP_127017317.1">
    <property type="nucleotide sequence ID" value="NZ_CP016379.1"/>
</dbReference>
<dbReference type="PANTHER" id="PTHR43806">
    <property type="entry name" value="PEPTIDASE S8"/>
    <property type="match status" value="1"/>
</dbReference>
<dbReference type="Pfam" id="PF00082">
    <property type="entry name" value="Peptidase_S8"/>
    <property type="match status" value="1"/>
</dbReference>
<dbReference type="InterPro" id="IPR000209">
    <property type="entry name" value="Peptidase_S8/S53_dom"/>
</dbReference>
<dbReference type="InterPro" id="IPR008969">
    <property type="entry name" value="CarboxyPept-like_regulatory"/>
</dbReference>
<evidence type="ECO:0000313" key="8">
    <source>
        <dbReference type="EMBL" id="AZR73968.1"/>
    </source>
</evidence>
<protein>
    <submittedName>
        <fullName evidence="8">Uncharacterized protein</fullName>
    </submittedName>
</protein>
<dbReference type="InterPro" id="IPR036852">
    <property type="entry name" value="Peptidase_S8/S53_dom_sf"/>
</dbReference>
<evidence type="ECO:0000313" key="9">
    <source>
        <dbReference type="Proteomes" id="UP000267250"/>
    </source>
</evidence>
<dbReference type="KEGG" id="aft:BBF96_11540"/>
<reference evidence="8 9" key="1">
    <citation type="submission" date="2016-07" db="EMBL/GenBank/DDBJ databases">
        <title>Genome and transcriptome analysis of iron-reducing fermentative bacteria Anoxybacter fermentans.</title>
        <authorList>
            <person name="Zeng X."/>
            <person name="Shao Z."/>
        </authorList>
    </citation>
    <scope>NUCLEOTIDE SEQUENCE [LARGE SCALE GENOMIC DNA]</scope>
    <source>
        <strain evidence="8 9">DY22613</strain>
    </source>
</reference>
<dbReference type="SUPFAM" id="SSF52743">
    <property type="entry name" value="Subtilisin-like"/>
    <property type="match status" value="1"/>
</dbReference>
<dbReference type="PROSITE" id="PS51257">
    <property type="entry name" value="PROKAR_LIPOPROTEIN"/>
    <property type="match status" value="1"/>
</dbReference>
<proteinExistence type="inferred from homology"/>
<feature type="domain" description="Fervidolysin-like N-terminal prodomain" evidence="7">
    <location>
        <begin position="140"/>
        <end position="210"/>
    </location>
</feature>
<keyword evidence="3 5" id="KW-0378">Hydrolase</keyword>
<dbReference type="Proteomes" id="UP000267250">
    <property type="component" value="Chromosome"/>
</dbReference>
<feature type="active site" description="Charge relay system" evidence="5">
    <location>
        <position position="296"/>
    </location>
</feature>
<dbReference type="OrthoDB" id="900053at2"/>
<feature type="domain" description="Peptidase S8/S53" evidence="6">
    <location>
        <begin position="252"/>
        <end position="485"/>
    </location>
</feature>
<dbReference type="GO" id="GO:0006508">
    <property type="term" value="P:proteolysis"/>
    <property type="evidence" value="ECO:0007669"/>
    <property type="project" value="UniProtKB-KW"/>
</dbReference>
<dbReference type="PANTHER" id="PTHR43806:SF11">
    <property type="entry name" value="CEREVISIN-RELATED"/>
    <property type="match status" value="1"/>
</dbReference>
<evidence type="ECO:0000256" key="3">
    <source>
        <dbReference type="ARBA" id="ARBA00022801"/>
    </source>
</evidence>
<evidence type="ECO:0000256" key="1">
    <source>
        <dbReference type="ARBA" id="ARBA00011073"/>
    </source>
</evidence>
<evidence type="ECO:0000256" key="4">
    <source>
        <dbReference type="ARBA" id="ARBA00022825"/>
    </source>
</evidence>
<dbReference type="AlphaFoldDB" id="A0A3S9T088"/>
<sequence>MNNKLVVISLILLILFLTGCHHSNITYIDGKVVDQNYQPIEGIRVKYEGSVVETNSWGRFGFSLFVDQPEFIEITFDGTHLGFGKMTRTVQVCPNTNYSMGTIKMERNLALVYGTVTYPHPDTIYANTLNTERIELPAIDGPAYVDGEIIVKFKDIIQTQSVKTLSTEIGIEILSKSSNGQFINIKTSDDIIETIQALEKRPDVEYAEPNYYLYPLSNSKINSLSYERDYDQQWNLQAINIENALKEVPNSSDIIVAVLDTGIKKGVPDLDSNILWDLGYDFVEDDNDPGVFWNSHGTRVAYIINSVTGNSVSILPIRILRSATNDTAWGTTWELIEGLEYAIQIADVINLSVAIKTPYGDIQSVSDIIKEAEEAGVLIIAAAGNDGYSSPAYPASDSRVLSVGAVGPSLQPASYTNRGVDIYAPGGDYNLYPIGKENTIWVGDGWAEGTSLASAHVAGVAAMILAKEDLTPSELRSRLRNTSLKLAYDDGAGLVDAYRAVTGIEHGRIFVFVGKKDYWWDEISYNTEESTYTYAKEINGYWENYFEITTVEPGDRWIYAWIDRDANKTLNNGDYFAEKWIPDLKPGEARRVDLVLEYYYD</sequence>
<organism evidence="8 9">
    <name type="scientific">Anoxybacter fermentans</name>
    <dbReference type="NCBI Taxonomy" id="1323375"/>
    <lineage>
        <taxon>Bacteria</taxon>
        <taxon>Bacillati</taxon>
        <taxon>Bacillota</taxon>
        <taxon>Clostridia</taxon>
        <taxon>Halanaerobiales</taxon>
        <taxon>Anoxybacter</taxon>
    </lineage>
</organism>
<dbReference type="Pfam" id="PF22148">
    <property type="entry name" value="Fervidolysin_NPro-like"/>
    <property type="match status" value="1"/>
</dbReference>
<keyword evidence="9" id="KW-1185">Reference proteome</keyword>
<dbReference type="GO" id="GO:0004252">
    <property type="term" value="F:serine-type endopeptidase activity"/>
    <property type="evidence" value="ECO:0007669"/>
    <property type="project" value="UniProtKB-UniRule"/>
</dbReference>
<feature type="active site" description="Charge relay system" evidence="5">
    <location>
        <position position="451"/>
    </location>
</feature>
<dbReference type="PROSITE" id="PS51892">
    <property type="entry name" value="SUBTILASE"/>
    <property type="match status" value="1"/>
</dbReference>
<accession>A0A3S9T088</accession>
<evidence type="ECO:0000259" key="7">
    <source>
        <dbReference type="Pfam" id="PF22148"/>
    </source>
</evidence>
<dbReference type="InterPro" id="IPR050131">
    <property type="entry name" value="Peptidase_S8_subtilisin-like"/>
</dbReference>